<evidence type="ECO:0000256" key="3">
    <source>
        <dbReference type="ARBA" id="ARBA00022741"/>
    </source>
</evidence>
<comment type="caution">
    <text evidence="7">The sequence shown here is derived from an EMBL/GenBank/DDBJ whole genome shotgun (WGS) entry which is preliminary data.</text>
</comment>
<evidence type="ECO:0000313" key="8">
    <source>
        <dbReference type="Proteomes" id="UP000291591"/>
    </source>
</evidence>
<dbReference type="GO" id="GO:0005524">
    <property type="term" value="F:ATP binding"/>
    <property type="evidence" value="ECO:0007669"/>
    <property type="project" value="UniProtKB-KW"/>
</dbReference>
<dbReference type="EMBL" id="SHKL01000001">
    <property type="protein sequence ID" value="RZT88110.1"/>
    <property type="molecule type" value="Genomic_DNA"/>
</dbReference>
<dbReference type="InterPro" id="IPR003439">
    <property type="entry name" value="ABC_transporter-like_ATP-bd"/>
</dbReference>
<feature type="region of interest" description="Disordered" evidence="5">
    <location>
        <begin position="1"/>
        <end position="28"/>
    </location>
</feature>
<evidence type="ECO:0000256" key="4">
    <source>
        <dbReference type="ARBA" id="ARBA00022840"/>
    </source>
</evidence>
<protein>
    <submittedName>
        <fullName evidence="7">ABC-2 type transport system ATP-binding protein</fullName>
    </submittedName>
</protein>
<feature type="domain" description="ABC transporter" evidence="6">
    <location>
        <begin position="27"/>
        <end position="252"/>
    </location>
</feature>
<dbReference type="AlphaFoldDB" id="A0A4V2FRD1"/>
<keyword evidence="4 7" id="KW-0067">ATP-binding</keyword>
<comment type="similarity">
    <text evidence="1">Belongs to the ABC transporter superfamily.</text>
</comment>
<reference evidence="7 8" key="1">
    <citation type="submission" date="2019-02" db="EMBL/GenBank/DDBJ databases">
        <title>Sequencing the genomes of 1000 actinobacteria strains.</title>
        <authorList>
            <person name="Klenk H.-P."/>
        </authorList>
    </citation>
    <scope>NUCLEOTIDE SEQUENCE [LARGE SCALE GENOMIC DNA]</scope>
    <source>
        <strain evidence="7 8">DSM 45779</strain>
    </source>
</reference>
<accession>A0A4V2FRD1</accession>
<dbReference type="InterPro" id="IPR003593">
    <property type="entry name" value="AAA+_ATPase"/>
</dbReference>
<dbReference type="SMART" id="SM00382">
    <property type="entry name" value="AAA"/>
    <property type="match status" value="1"/>
</dbReference>
<dbReference type="Pfam" id="PF00005">
    <property type="entry name" value="ABC_tran"/>
    <property type="match status" value="1"/>
</dbReference>
<evidence type="ECO:0000313" key="7">
    <source>
        <dbReference type="EMBL" id="RZT88110.1"/>
    </source>
</evidence>
<dbReference type="PROSITE" id="PS50893">
    <property type="entry name" value="ABC_TRANSPORTER_2"/>
    <property type="match status" value="1"/>
</dbReference>
<gene>
    <name evidence="7" type="ORF">EV383_5047</name>
</gene>
<evidence type="ECO:0000256" key="1">
    <source>
        <dbReference type="ARBA" id="ARBA00005417"/>
    </source>
</evidence>
<name>A0A4V2FRD1_PSEST</name>
<dbReference type="Proteomes" id="UP000291591">
    <property type="component" value="Unassembled WGS sequence"/>
</dbReference>
<dbReference type="OrthoDB" id="9804819at2"/>
<dbReference type="GO" id="GO:0016887">
    <property type="term" value="F:ATP hydrolysis activity"/>
    <property type="evidence" value="ECO:0007669"/>
    <property type="project" value="InterPro"/>
</dbReference>
<organism evidence="7 8">
    <name type="scientific">Pseudonocardia sediminis</name>
    <dbReference type="NCBI Taxonomy" id="1397368"/>
    <lineage>
        <taxon>Bacteria</taxon>
        <taxon>Bacillati</taxon>
        <taxon>Actinomycetota</taxon>
        <taxon>Actinomycetes</taxon>
        <taxon>Pseudonocardiales</taxon>
        <taxon>Pseudonocardiaceae</taxon>
        <taxon>Pseudonocardia</taxon>
    </lineage>
</organism>
<keyword evidence="2" id="KW-0813">Transport</keyword>
<dbReference type="Gene3D" id="3.40.50.300">
    <property type="entry name" value="P-loop containing nucleotide triphosphate hydrolases"/>
    <property type="match status" value="1"/>
</dbReference>
<dbReference type="PANTHER" id="PTHR43335:SF4">
    <property type="entry name" value="ABC TRANSPORTER, ATP-BINDING PROTEIN"/>
    <property type="match status" value="1"/>
</dbReference>
<sequence>MGRACQRRSGEPAVQSTHTPDGHAGRITVEGLGKRFGPVEAVRDLSFSVEPGSVTGFLGPNGSGKTTTLRMILGLVGPTTGTALVEGIPFAAHSSPGRVIGAVLEVQGGHPKRTARAHLRAAAAAIDVPDSRVEEVLALVGLTDAADRAVGGYSLGMNQRLALAAALLGDPRILVLDEPGNGLDPDGIAWLRSFLQSFAASGRSVLVSSHQLAEIELTAQRLVVIDHGRCRFDGPIDALRQTQSGRVMVRPADPAKLAEALVGEGLTEVDAVDGGWLAVSGADAVRVGDVALAAGIAIYGMAEERVGLEQMFLRLLAGENA</sequence>
<dbReference type="InterPro" id="IPR027417">
    <property type="entry name" value="P-loop_NTPase"/>
</dbReference>
<keyword evidence="3" id="KW-0547">Nucleotide-binding</keyword>
<dbReference type="SUPFAM" id="SSF52540">
    <property type="entry name" value="P-loop containing nucleoside triphosphate hydrolases"/>
    <property type="match status" value="1"/>
</dbReference>
<evidence type="ECO:0000259" key="6">
    <source>
        <dbReference type="PROSITE" id="PS50893"/>
    </source>
</evidence>
<dbReference type="PANTHER" id="PTHR43335">
    <property type="entry name" value="ABC TRANSPORTER, ATP-BINDING PROTEIN"/>
    <property type="match status" value="1"/>
</dbReference>
<proteinExistence type="inferred from homology"/>
<evidence type="ECO:0000256" key="2">
    <source>
        <dbReference type="ARBA" id="ARBA00022448"/>
    </source>
</evidence>
<evidence type="ECO:0000256" key="5">
    <source>
        <dbReference type="SAM" id="MobiDB-lite"/>
    </source>
</evidence>
<keyword evidence="8" id="KW-1185">Reference proteome</keyword>